<dbReference type="Proteomes" id="UP001187415">
    <property type="component" value="Unassembled WGS sequence"/>
</dbReference>
<evidence type="ECO:0000313" key="2">
    <source>
        <dbReference type="Proteomes" id="UP001187415"/>
    </source>
</evidence>
<proteinExistence type="predicted"/>
<comment type="caution">
    <text evidence="1">The sequence shown here is derived from an EMBL/GenBank/DDBJ whole genome shotgun (WGS) entry which is preliminary data.</text>
</comment>
<dbReference type="EMBL" id="JAUPFM010000010">
    <property type="protein sequence ID" value="KAK2839510.1"/>
    <property type="molecule type" value="Genomic_DNA"/>
</dbReference>
<reference evidence="1" key="1">
    <citation type="submission" date="2023-07" db="EMBL/GenBank/DDBJ databases">
        <title>Chromosome-level Genome Assembly of Striped Snakehead (Channa striata).</title>
        <authorList>
            <person name="Liu H."/>
        </authorList>
    </citation>
    <scope>NUCLEOTIDE SEQUENCE</scope>
    <source>
        <strain evidence="1">Gz</strain>
        <tissue evidence="1">Muscle</tissue>
    </source>
</reference>
<gene>
    <name evidence="1" type="ORF">Q5P01_013250</name>
</gene>
<keyword evidence="2" id="KW-1185">Reference proteome</keyword>
<evidence type="ECO:0000313" key="1">
    <source>
        <dbReference type="EMBL" id="KAK2839510.1"/>
    </source>
</evidence>
<name>A0AA88MMD7_CHASR</name>
<organism evidence="1 2">
    <name type="scientific">Channa striata</name>
    <name type="common">Snakehead murrel</name>
    <name type="synonym">Ophicephalus striatus</name>
    <dbReference type="NCBI Taxonomy" id="64152"/>
    <lineage>
        <taxon>Eukaryota</taxon>
        <taxon>Metazoa</taxon>
        <taxon>Chordata</taxon>
        <taxon>Craniata</taxon>
        <taxon>Vertebrata</taxon>
        <taxon>Euteleostomi</taxon>
        <taxon>Actinopterygii</taxon>
        <taxon>Neopterygii</taxon>
        <taxon>Teleostei</taxon>
        <taxon>Neoteleostei</taxon>
        <taxon>Acanthomorphata</taxon>
        <taxon>Anabantaria</taxon>
        <taxon>Anabantiformes</taxon>
        <taxon>Channoidei</taxon>
        <taxon>Channidae</taxon>
        <taxon>Channa</taxon>
    </lineage>
</organism>
<accession>A0AA88MMD7</accession>
<dbReference type="AlphaFoldDB" id="A0AA88MMD7"/>
<protein>
    <submittedName>
        <fullName evidence="1">Uncharacterized protein</fullName>
    </submittedName>
</protein>
<sequence length="117" mass="13271">MGCRTWRRSAPAPSSLRVCFQRGAASPSAVPAAALNRGVGEDFSHSTPRHHRDGHEVFFVAEAPRLLRPCSFLFLSARRRRRHQVGAWIRRHVRLLFCPGNLPRPTRKSRLKLEPVA</sequence>